<evidence type="ECO:0000256" key="6">
    <source>
        <dbReference type="ARBA" id="ARBA00023002"/>
    </source>
</evidence>
<dbReference type="Gene3D" id="3.10.20.30">
    <property type="match status" value="1"/>
</dbReference>
<dbReference type="InterPro" id="IPR036527">
    <property type="entry name" value="SCP2_sterol-bd_dom_sf"/>
</dbReference>
<evidence type="ECO:0000313" key="14">
    <source>
        <dbReference type="EMBL" id="SHN17531.1"/>
    </source>
</evidence>
<keyword evidence="15" id="KW-1185">Reference proteome</keyword>
<keyword evidence="5" id="KW-0274">FAD</keyword>
<dbReference type="InterPro" id="IPR017896">
    <property type="entry name" value="4Fe4S_Fe-S-bd"/>
</dbReference>
<dbReference type="PROSITE" id="PS51384">
    <property type="entry name" value="FAD_FR"/>
    <property type="match status" value="1"/>
</dbReference>
<dbReference type="InterPro" id="IPR006058">
    <property type="entry name" value="2Fe2S_fd_BS"/>
</dbReference>
<dbReference type="Pfam" id="PF00037">
    <property type="entry name" value="Fer4"/>
    <property type="match status" value="1"/>
</dbReference>
<dbReference type="PROSITE" id="PS00198">
    <property type="entry name" value="4FE4S_FER_1"/>
    <property type="match status" value="1"/>
</dbReference>
<keyword evidence="8" id="KW-0411">Iron-sulfur</keyword>
<dbReference type="InterPro" id="IPR003033">
    <property type="entry name" value="SCP2_sterol-bd_dom"/>
</dbReference>
<dbReference type="Gene3D" id="3.30.1050.10">
    <property type="entry name" value="SCP2 sterol-binding domain"/>
    <property type="match status" value="1"/>
</dbReference>
<dbReference type="PRINTS" id="PR00406">
    <property type="entry name" value="CYTB5RDTASE"/>
</dbReference>
<dbReference type="InterPro" id="IPR001433">
    <property type="entry name" value="OxRdtase_FAD/NAD-bd"/>
</dbReference>
<dbReference type="Gene3D" id="3.30.70.3270">
    <property type="match status" value="1"/>
</dbReference>
<organism evidence="14 15">
    <name type="scientific">Roseibium suaedae</name>
    <dbReference type="NCBI Taxonomy" id="735517"/>
    <lineage>
        <taxon>Bacteria</taxon>
        <taxon>Pseudomonadati</taxon>
        <taxon>Pseudomonadota</taxon>
        <taxon>Alphaproteobacteria</taxon>
        <taxon>Hyphomicrobiales</taxon>
        <taxon>Stappiaceae</taxon>
        <taxon>Roseibium</taxon>
    </lineage>
</organism>
<dbReference type="Pfam" id="PF00970">
    <property type="entry name" value="FAD_binding_6"/>
    <property type="match status" value="1"/>
</dbReference>
<dbReference type="Pfam" id="PF00111">
    <property type="entry name" value="Fer2"/>
    <property type="match status" value="1"/>
</dbReference>
<evidence type="ECO:0000256" key="9">
    <source>
        <dbReference type="ARBA" id="ARBA00061434"/>
    </source>
</evidence>
<comment type="cofactor">
    <cofactor evidence="1">
        <name>FAD</name>
        <dbReference type="ChEBI" id="CHEBI:57692"/>
    </cofactor>
</comment>
<accession>A0A1M7PKP0</accession>
<dbReference type="SUPFAM" id="SSF54292">
    <property type="entry name" value="2Fe-2S ferredoxin-like"/>
    <property type="match status" value="1"/>
</dbReference>
<dbReference type="Pfam" id="PF02036">
    <property type="entry name" value="SCP2"/>
    <property type="match status" value="1"/>
</dbReference>
<feature type="domain" description="4Fe-4S ferredoxin-type" evidence="12">
    <location>
        <begin position="186"/>
        <end position="215"/>
    </location>
</feature>
<dbReference type="SUPFAM" id="SSF63380">
    <property type="entry name" value="Riboflavin synthase domain-like"/>
    <property type="match status" value="1"/>
</dbReference>
<dbReference type="EMBL" id="FRBW01000008">
    <property type="protein sequence ID" value="SHN17531.1"/>
    <property type="molecule type" value="Genomic_DNA"/>
</dbReference>
<dbReference type="Gene3D" id="2.40.30.10">
    <property type="entry name" value="Translation factors"/>
    <property type="match status" value="1"/>
</dbReference>
<keyword evidence="6" id="KW-0560">Oxidoreductase</keyword>
<dbReference type="InterPro" id="IPR039261">
    <property type="entry name" value="FNR_nucleotide-bd"/>
</dbReference>
<protein>
    <submittedName>
        <fullName evidence="14">Ferredoxin-NADP reductase</fullName>
    </submittedName>
</protein>
<evidence type="ECO:0000256" key="1">
    <source>
        <dbReference type="ARBA" id="ARBA00001974"/>
    </source>
</evidence>
<feature type="region of interest" description="Disordered" evidence="10">
    <location>
        <begin position="1"/>
        <end position="28"/>
    </location>
</feature>
<dbReference type="InterPro" id="IPR050415">
    <property type="entry name" value="MRET"/>
</dbReference>
<evidence type="ECO:0000256" key="3">
    <source>
        <dbReference type="ARBA" id="ARBA00022714"/>
    </source>
</evidence>
<proteinExistence type="inferred from homology"/>
<dbReference type="CDD" id="cd00207">
    <property type="entry name" value="fer2"/>
    <property type="match status" value="1"/>
</dbReference>
<dbReference type="Proteomes" id="UP000186002">
    <property type="component" value="Unassembled WGS sequence"/>
</dbReference>
<evidence type="ECO:0000313" key="15">
    <source>
        <dbReference type="Proteomes" id="UP000186002"/>
    </source>
</evidence>
<dbReference type="InterPro" id="IPR017927">
    <property type="entry name" value="FAD-bd_FR_type"/>
</dbReference>
<dbReference type="Pfam" id="PF00175">
    <property type="entry name" value="NAD_binding_1"/>
    <property type="match status" value="1"/>
</dbReference>
<dbReference type="SUPFAM" id="SSF55718">
    <property type="entry name" value="SCP-like"/>
    <property type="match status" value="1"/>
</dbReference>
<dbReference type="STRING" id="735517.SAMN05444272_4487"/>
<dbReference type="AlphaFoldDB" id="A0A1M7PKP0"/>
<comment type="similarity">
    <text evidence="9">In the N-terminal section; belongs to the FAD-binding oxidoreductase type 6 family.</text>
</comment>
<evidence type="ECO:0000259" key="11">
    <source>
        <dbReference type="PROSITE" id="PS51085"/>
    </source>
</evidence>
<name>A0A1M7PKP0_9HYPH</name>
<keyword evidence="7" id="KW-0408">Iron</keyword>
<dbReference type="PROSITE" id="PS51379">
    <property type="entry name" value="4FE4S_FER_2"/>
    <property type="match status" value="1"/>
</dbReference>
<dbReference type="InterPro" id="IPR012675">
    <property type="entry name" value="Beta-grasp_dom_sf"/>
</dbReference>
<sequence length="822" mass="90813">MRLEDHPTVRRLRETGAEDSKASERRPLDAEELRELALACGADDVGVVEIGRAELDPQRAEILRHYPWTRSLLSIVIKMAREPVRGTPRSVSNLEFHRAGHETNEVAARIVARLQDRGVRAVNPAMGFPMEMQQNPGNAIWIVSHKPVAVAAGLGRMGIHRNLIHPKFGNFVLLGTVLLDQEIGAVDEPIDFNPCLECNLCVAVCPVGAIKPDGEFNFQACFTHNYREFMGGFNDWVEQVADSRDAIDYRKRVNEPETASMWQSLTYGANYKSAYCMAVCPAGEDVIGPYLKDKASHRREILRPLQDRPETIYVVAGTDAEDVARRKWKNKIVKPVGNGMTPRTISGLLTFMPIVFQPEQSRGLNAVYHFTFTGAENRQATITVRDRKITIRDGLIGDADLRMTADSKTWLGFLAKEKNLFWALARRKIKISGNPKLLLAFGKCFPSPEIKREHVEIVPENSLLVPAIRPFEKNDPASGKVRWYGELVLSEIEQVTHNVKTFRLVNPHGGEMPFRHVAGQYLTLDIEPDGIATRRSYTIASPPSWRDHIEITLKREDHGLVSRWLHDTVKVGDRINVEAPSGSFVFSGSERPSVVLIGGGVGVTPMMSIARYLTDTGWPGTIYMLNSFLTPKDFIFESEIESLRTRNPRMHVATAITNPEGTSWSGATGFINARFLQANVPDIALHPALICGPTPMMDAVKATLIGLGVPAGQVRTESFGTDKRDPTQKADKSAKVVAKVSFLGTGLSAHARAGMSLLDVADEADVFIDNACRSGTCGTCLVKLKSGEVRMGTDEALSDDEKKDGYILACQAEPCGDVELEV</sequence>
<dbReference type="GO" id="GO:0051537">
    <property type="term" value="F:2 iron, 2 sulfur cluster binding"/>
    <property type="evidence" value="ECO:0007669"/>
    <property type="project" value="UniProtKB-KW"/>
</dbReference>
<evidence type="ECO:0000256" key="4">
    <source>
        <dbReference type="ARBA" id="ARBA00022723"/>
    </source>
</evidence>
<dbReference type="InterPro" id="IPR008333">
    <property type="entry name" value="Cbr1-like_FAD-bd_dom"/>
</dbReference>
<dbReference type="GO" id="GO:0046872">
    <property type="term" value="F:metal ion binding"/>
    <property type="evidence" value="ECO:0007669"/>
    <property type="project" value="UniProtKB-KW"/>
</dbReference>
<feature type="domain" description="FAD-binding FR-type" evidence="13">
    <location>
        <begin position="482"/>
        <end position="587"/>
    </location>
</feature>
<keyword evidence="3" id="KW-0001">2Fe-2S</keyword>
<keyword evidence="4" id="KW-0479">Metal-binding</keyword>
<evidence type="ECO:0000259" key="12">
    <source>
        <dbReference type="PROSITE" id="PS51379"/>
    </source>
</evidence>
<gene>
    <name evidence="14" type="ORF">SAMN05444272_4487</name>
</gene>
<dbReference type="GO" id="GO:0016491">
    <property type="term" value="F:oxidoreductase activity"/>
    <property type="evidence" value="ECO:0007669"/>
    <property type="project" value="UniProtKB-KW"/>
</dbReference>
<evidence type="ECO:0000256" key="5">
    <source>
        <dbReference type="ARBA" id="ARBA00022827"/>
    </source>
</evidence>
<evidence type="ECO:0000259" key="13">
    <source>
        <dbReference type="PROSITE" id="PS51384"/>
    </source>
</evidence>
<evidence type="ECO:0000256" key="8">
    <source>
        <dbReference type="ARBA" id="ARBA00023014"/>
    </source>
</evidence>
<dbReference type="InterPro" id="IPR017938">
    <property type="entry name" value="Riboflavin_synthase-like_b-brl"/>
</dbReference>
<feature type="domain" description="2Fe-2S ferredoxin-type" evidence="11">
    <location>
        <begin position="738"/>
        <end position="822"/>
    </location>
</feature>
<dbReference type="PANTHER" id="PTHR47354:SF6">
    <property type="entry name" value="NADH OXIDOREDUCTASE HCR"/>
    <property type="match status" value="1"/>
</dbReference>
<dbReference type="Gene3D" id="3.40.50.80">
    <property type="entry name" value="Nucleotide-binding domain of ferredoxin-NADP reductase (FNR) module"/>
    <property type="match status" value="1"/>
</dbReference>
<dbReference type="CDD" id="cd06217">
    <property type="entry name" value="FNR_iron_sulfur_binding_3"/>
    <property type="match status" value="1"/>
</dbReference>
<dbReference type="PANTHER" id="PTHR47354">
    <property type="entry name" value="NADH OXIDOREDUCTASE HCR"/>
    <property type="match status" value="1"/>
</dbReference>
<dbReference type="SUPFAM" id="SSF46548">
    <property type="entry name" value="alpha-helical ferredoxin"/>
    <property type="match status" value="1"/>
</dbReference>
<dbReference type="InterPro" id="IPR036010">
    <property type="entry name" value="2Fe-2S_ferredoxin-like_sf"/>
</dbReference>
<evidence type="ECO:0000256" key="7">
    <source>
        <dbReference type="ARBA" id="ARBA00023004"/>
    </source>
</evidence>
<keyword evidence="2" id="KW-0285">Flavoprotein</keyword>
<reference evidence="14 15" key="1">
    <citation type="submission" date="2016-11" db="EMBL/GenBank/DDBJ databases">
        <authorList>
            <person name="Jaros S."/>
            <person name="Januszkiewicz K."/>
            <person name="Wedrychowicz H."/>
        </authorList>
    </citation>
    <scope>NUCLEOTIDE SEQUENCE [LARGE SCALE GENOMIC DNA]</scope>
    <source>
        <strain evidence="14 15">DSM 22153</strain>
    </source>
</reference>
<dbReference type="PROSITE" id="PS00197">
    <property type="entry name" value="2FE2S_FER_1"/>
    <property type="match status" value="1"/>
</dbReference>
<dbReference type="InterPro" id="IPR017900">
    <property type="entry name" value="4Fe4S_Fe_S_CS"/>
</dbReference>
<evidence type="ECO:0000256" key="10">
    <source>
        <dbReference type="SAM" id="MobiDB-lite"/>
    </source>
</evidence>
<dbReference type="SUPFAM" id="SSF52343">
    <property type="entry name" value="Ferredoxin reductase-like, C-terminal NADP-linked domain"/>
    <property type="match status" value="1"/>
</dbReference>
<dbReference type="PROSITE" id="PS51085">
    <property type="entry name" value="2FE2S_FER_2"/>
    <property type="match status" value="1"/>
</dbReference>
<dbReference type="InterPro" id="IPR001041">
    <property type="entry name" value="2Fe-2S_ferredoxin-type"/>
</dbReference>
<evidence type="ECO:0000256" key="2">
    <source>
        <dbReference type="ARBA" id="ARBA00022630"/>
    </source>
</evidence>